<proteinExistence type="predicted"/>
<dbReference type="Pfam" id="PF26002">
    <property type="entry name" value="Beta-barrel_AprE"/>
    <property type="match status" value="1"/>
</dbReference>
<sequence length="173" mass="18839">VTDSTASHTEILTLPIRAPEAGVATAAFAEVGHSVDSGLPLVSIVPSNTQLEAELYAPSKSIGFIKSGDAVNIRYQAYPYQKFGIYKGQVLSISRSSIPPAELARTVHGIHGMDSSTEQLYRLRVGLSAQDVLAYGQPRPLQSGMHLDADIMQDKRRLYEWVLEPLFSLTGRV</sequence>
<organism evidence="2 3">
    <name type="scientific">Comamonas thiooxydans</name>
    <dbReference type="NCBI Taxonomy" id="363952"/>
    <lineage>
        <taxon>Bacteria</taxon>
        <taxon>Pseudomonadati</taxon>
        <taxon>Pseudomonadota</taxon>
        <taxon>Betaproteobacteria</taxon>
        <taxon>Burkholderiales</taxon>
        <taxon>Comamonadaceae</taxon>
        <taxon>Comamonas</taxon>
    </lineage>
</organism>
<dbReference type="PANTHER" id="PTHR30386:SF28">
    <property type="entry name" value="EXPORTED PROTEIN"/>
    <property type="match status" value="1"/>
</dbReference>
<evidence type="ECO:0000313" key="2">
    <source>
        <dbReference type="EMBL" id="KGG86922.1"/>
    </source>
</evidence>
<dbReference type="Proteomes" id="UP000029567">
    <property type="component" value="Unassembled WGS sequence"/>
</dbReference>
<dbReference type="AlphaFoldDB" id="A0A0E3BCB3"/>
<feature type="non-terminal residue" evidence="2">
    <location>
        <position position="1"/>
    </location>
</feature>
<dbReference type="Gene3D" id="2.40.30.170">
    <property type="match status" value="1"/>
</dbReference>
<comment type="caution">
    <text evidence="2">The sequence shown here is derived from an EMBL/GenBank/DDBJ whole genome shotgun (WGS) entry which is preliminary data.</text>
</comment>
<reference evidence="2 3" key="1">
    <citation type="submission" date="2013-09" db="EMBL/GenBank/DDBJ databases">
        <title>High correlation between genotypes and phenotypes of environmental bacteria Comamonas testosteroni strains.</title>
        <authorList>
            <person name="Liu L."/>
            <person name="Zhu W."/>
            <person name="Xia X."/>
            <person name="Xu B."/>
            <person name="Luo M."/>
            <person name="Wang G."/>
        </authorList>
    </citation>
    <scope>NUCLEOTIDE SEQUENCE [LARGE SCALE GENOMIC DNA]</scope>
    <source>
        <strain evidence="2 3">JL14</strain>
    </source>
</reference>
<evidence type="ECO:0000313" key="3">
    <source>
        <dbReference type="Proteomes" id="UP000029567"/>
    </source>
</evidence>
<dbReference type="PANTHER" id="PTHR30386">
    <property type="entry name" value="MEMBRANE FUSION SUBUNIT OF EMRAB-TOLC MULTIDRUG EFFLUX PUMP"/>
    <property type="match status" value="1"/>
</dbReference>
<dbReference type="EMBL" id="AWTN01000110">
    <property type="protein sequence ID" value="KGG86922.1"/>
    <property type="molecule type" value="Genomic_DNA"/>
</dbReference>
<protein>
    <recommendedName>
        <fullName evidence="1">AprE-like beta-barrel domain-containing protein</fullName>
    </recommendedName>
</protein>
<gene>
    <name evidence="2" type="ORF">P245_20510</name>
</gene>
<feature type="domain" description="AprE-like beta-barrel" evidence="1">
    <location>
        <begin position="53"/>
        <end position="152"/>
    </location>
</feature>
<dbReference type="RefSeq" id="WP_122974448.1">
    <property type="nucleotide sequence ID" value="NZ_AWTN01000110.1"/>
</dbReference>
<name>A0A0E3BCB3_9BURK</name>
<accession>A0A0E3BCB3</accession>
<dbReference type="PRINTS" id="PR01490">
    <property type="entry name" value="RTXTOXIND"/>
</dbReference>
<dbReference type="InterPro" id="IPR050739">
    <property type="entry name" value="MFP"/>
</dbReference>
<dbReference type="InterPro" id="IPR058982">
    <property type="entry name" value="Beta-barrel_AprE"/>
</dbReference>
<evidence type="ECO:0000259" key="1">
    <source>
        <dbReference type="Pfam" id="PF26002"/>
    </source>
</evidence>